<accession>A0AAV1DFX3</accession>
<evidence type="ECO:0000313" key="15">
    <source>
        <dbReference type="EMBL" id="CAI9106720.1"/>
    </source>
</evidence>
<dbReference type="Gene3D" id="3.40.50.300">
    <property type="entry name" value="P-loop containing nucleotide triphosphate hydrolases"/>
    <property type="match status" value="1"/>
</dbReference>
<dbReference type="Gene3D" id="3.80.10.10">
    <property type="entry name" value="Ribonuclease Inhibitor"/>
    <property type="match status" value="1"/>
</dbReference>
<dbReference type="InterPro" id="IPR044974">
    <property type="entry name" value="Disease_R_plants"/>
</dbReference>
<name>A0AAV1DFX3_OLDCO</name>
<dbReference type="GO" id="GO:0005524">
    <property type="term" value="F:ATP binding"/>
    <property type="evidence" value="ECO:0007669"/>
    <property type="project" value="UniProtKB-KW"/>
</dbReference>
<feature type="domain" description="Disease resistance protein winged helix" evidence="14">
    <location>
        <begin position="800"/>
        <end position="866"/>
    </location>
</feature>
<dbReference type="FunFam" id="3.40.50.300:FF:001091">
    <property type="entry name" value="Probable disease resistance protein At1g61300"/>
    <property type="match status" value="1"/>
</dbReference>
<evidence type="ECO:0000256" key="7">
    <source>
        <dbReference type="ARBA" id="ARBA00022737"/>
    </source>
</evidence>
<dbReference type="InterPro" id="IPR002182">
    <property type="entry name" value="NB-ARC"/>
</dbReference>
<dbReference type="FunFam" id="1.10.10.10:FF:000322">
    <property type="entry name" value="Probable disease resistance protein At1g63360"/>
    <property type="match status" value="1"/>
</dbReference>
<dbReference type="Pfam" id="PF12061">
    <property type="entry name" value="NB-LRR"/>
    <property type="match status" value="1"/>
</dbReference>
<evidence type="ECO:0000313" key="16">
    <source>
        <dbReference type="Proteomes" id="UP001161247"/>
    </source>
</evidence>
<dbReference type="InterPro" id="IPR058922">
    <property type="entry name" value="WHD_DRP"/>
</dbReference>
<keyword evidence="7" id="KW-0677">Repeat</keyword>
<dbReference type="PANTHER" id="PTHR23155:SF1152">
    <property type="entry name" value="AAA+ ATPASE DOMAIN-CONTAINING PROTEIN"/>
    <property type="match status" value="1"/>
</dbReference>
<dbReference type="InterPro" id="IPR021929">
    <property type="entry name" value="R1A-like_N"/>
</dbReference>
<dbReference type="InterPro" id="IPR036388">
    <property type="entry name" value="WH-like_DNA-bd_sf"/>
</dbReference>
<dbReference type="Proteomes" id="UP001161247">
    <property type="component" value="Chromosome 5"/>
</dbReference>
<evidence type="ECO:0000256" key="4">
    <source>
        <dbReference type="ARBA" id="ARBA00022490"/>
    </source>
</evidence>
<dbReference type="GO" id="GO:0043531">
    <property type="term" value="F:ADP binding"/>
    <property type="evidence" value="ECO:0007669"/>
    <property type="project" value="InterPro"/>
</dbReference>
<dbReference type="GO" id="GO:0051607">
    <property type="term" value="P:defense response to virus"/>
    <property type="evidence" value="ECO:0007669"/>
    <property type="project" value="UniProtKB-ARBA"/>
</dbReference>
<evidence type="ECO:0000256" key="8">
    <source>
        <dbReference type="ARBA" id="ARBA00022741"/>
    </source>
</evidence>
<dbReference type="PANTHER" id="PTHR23155">
    <property type="entry name" value="DISEASE RESISTANCE PROTEIN RP"/>
    <property type="match status" value="1"/>
</dbReference>
<evidence type="ECO:0000256" key="2">
    <source>
        <dbReference type="ARBA" id="ARBA00004496"/>
    </source>
</evidence>
<evidence type="ECO:0000256" key="5">
    <source>
        <dbReference type="ARBA" id="ARBA00022614"/>
    </source>
</evidence>
<dbReference type="SUPFAM" id="SSF52540">
    <property type="entry name" value="P-loop containing nucleoside triphosphate hydrolases"/>
    <property type="match status" value="1"/>
</dbReference>
<evidence type="ECO:0000256" key="6">
    <source>
        <dbReference type="ARBA" id="ARBA00022667"/>
    </source>
</evidence>
<evidence type="ECO:0000256" key="3">
    <source>
        <dbReference type="ARBA" id="ARBA00008894"/>
    </source>
</evidence>
<proteinExistence type="inferred from homology"/>
<keyword evidence="8" id="KW-0547">Nucleotide-binding</keyword>
<keyword evidence="16" id="KW-1185">Reference proteome</keyword>
<keyword evidence="10" id="KW-0067">ATP-binding</keyword>
<dbReference type="Gene3D" id="1.10.10.10">
    <property type="entry name" value="Winged helix-like DNA-binding domain superfamily/Winged helix DNA-binding domain"/>
    <property type="match status" value="1"/>
</dbReference>
<sequence>MSSVNEFRRDIITMDNCIQIVLNGIEPLRRIPVDWRHEPPYERIELWGLARIFYMCGKKWGKGEHCESVLCTLEEKIYQCSLEVQIICLPILEVVDHRVWELLAQYFPFMQQAQYFPFRMIWPIMREMNELDQILSNGPLETYPSSQMEMEDLLFIIDSLLSFDFHSIYATGDLKESIRFLKNFILFVAFRGLEPMKLGDLTTHVRDVVVDVVCFIFRTLNRPHDESSSWSNLYKLIDRVEPVESHVCEIYVKILQEASEFSNSSNDPAPGCQALLLADFVDSLIFLLSQLFFRCTGQMYIFDHQVYKLYNGLSFLRTTLSEQHDKGDELYEKLRDMIQVLICKAGVIVCYLFHGEKERSLGAKLELLFSDFMEKFKLVKSEEKVIPRSLQASHFPQTNLLGFIDSILEKINSVDQHEADSVVASFKNQLQIILSDLAYLRSFLANVMGQHDQDGKLSLWSRVADVAYETEFVFDSLVTGGTLQSFIMPLNTIIKEIELVKIEAQGSSHSTRKITNVHSIPNNEIKKPLAGNIPKFDELVVGLDDESDEITYKLKRDLKRLDVVSIVGMAGLGKTTIAKKVYSDLSITFHFHVRIWFNVSQSWNKKSLLLEILSSLDLIYATYQEISEDDLANILRKYLKGKKYLVILDDVWDIDVWDKLKISFPDDSMGSRILITSRYENVALQIRPDHEPHHLRFLTNAESWELFQMKMCFEDSCPTELLARGKKMATHCKGLPLMIIVVAGSLSSMKPDTWEEIEGSLKRVILPTTNECKEILELSYRHLPDYLKPCFLYFGAYKEHKKVMVHEFLRLWIAEGFVKKSEKECVEDVAEGYMMDLIQRNLVMVIEKGSKGRVKSCALHDLLLDFCMAKGKQENFLHRFDRDGLGTSTQSRKLYRLHVSPGRVEDFEESGQFFPYLRTLLFNDDCQIGHGTQWFGIMYNICQSKLLRVLCLNRIFEFRFFPSAVQLLGHLRNLTLAFDRSIRMPSLSIPSSIIRLSNLETFTVLGGVDIFLPYAVWNMEKLRHMIAPLGAFVWELPTENPEHLLHLKSLQTLSSILYYHDQTLKEVTRNFPNLRRLRCILSLVEEEYHALKIFPLDFLSQLESLHITRKRQDFCVYHFQFPENLKKLTLSNLGLAWSEISSIAGLPNLEVLKLLESSFKGKTWYVEEDTFPKLKFLKLEELDVVSWTTESENIFPRLEKLVLKRCWSLEELPCCLASTLVMMEVIYCGRAGNSIKQIEKLKTCFGYEEMKILVHPAHSEESSPSQSNSETDHASYSEESLDGETTQSSRDRTGRNYKLPINKQFLFHNFIKFPNLAFLFFHGFLKENRQNALLVPKLWGITINFLLTKLVTAFSFIQQFCSI</sequence>
<gene>
    <name evidence="15" type="ORF">OLC1_LOCUS15176</name>
</gene>
<keyword evidence="6" id="KW-0381">Hypersensitive response</keyword>
<evidence type="ECO:0000256" key="9">
    <source>
        <dbReference type="ARBA" id="ARBA00022821"/>
    </source>
</evidence>
<organism evidence="15 16">
    <name type="scientific">Oldenlandia corymbosa var. corymbosa</name>
    <dbReference type="NCBI Taxonomy" id="529605"/>
    <lineage>
        <taxon>Eukaryota</taxon>
        <taxon>Viridiplantae</taxon>
        <taxon>Streptophyta</taxon>
        <taxon>Embryophyta</taxon>
        <taxon>Tracheophyta</taxon>
        <taxon>Spermatophyta</taxon>
        <taxon>Magnoliopsida</taxon>
        <taxon>eudicotyledons</taxon>
        <taxon>Gunneridae</taxon>
        <taxon>Pentapetalae</taxon>
        <taxon>asterids</taxon>
        <taxon>lamiids</taxon>
        <taxon>Gentianales</taxon>
        <taxon>Rubiaceae</taxon>
        <taxon>Rubioideae</taxon>
        <taxon>Spermacoceae</taxon>
        <taxon>Hedyotis-Oldenlandia complex</taxon>
        <taxon>Oldenlandia</taxon>
    </lineage>
</organism>
<dbReference type="EMBL" id="OX459122">
    <property type="protein sequence ID" value="CAI9106720.1"/>
    <property type="molecule type" value="Genomic_DNA"/>
</dbReference>
<feature type="domain" description="Late blight resistance protein R1A-like N-terminal" evidence="13">
    <location>
        <begin position="174"/>
        <end position="363"/>
    </location>
</feature>
<reference evidence="15" key="1">
    <citation type="submission" date="2023-03" db="EMBL/GenBank/DDBJ databases">
        <authorList>
            <person name="Julca I."/>
        </authorList>
    </citation>
    <scope>NUCLEOTIDE SEQUENCE</scope>
</reference>
<keyword evidence="9" id="KW-0611">Plant defense</keyword>
<comment type="function">
    <text evidence="1">Confers resistance to late blight (Phytophthora infestans) races carrying the avirulence gene Avr1. Resistance proteins guard the plant against pathogens that contain an appropriate avirulence protein via an indirect interaction with this avirulence protein. That triggers a defense system including the hypersensitive response, which restricts the pathogen growth.</text>
</comment>
<dbReference type="PRINTS" id="PR00364">
    <property type="entry name" value="DISEASERSIST"/>
</dbReference>
<dbReference type="InterPro" id="IPR032675">
    <property type="entry name" value="LRR_dom_sf"/>
</dbReference>
<dbReference type="Pfam" id="PF00931">
    <property type="entry name" value="NB-ARC"/>
    <property type="match status" value="1"/>
</dbReference>
<dbReference type="GO" id="GO:0005737">
    <property type="term" value="C:cytoplasm"/>
    <property type="evidence" value="ECO:0007669"/>
    <property type="project" value="UniProtKB-SubCell"/>
</dbReference>
<comment type="subcellular location">
    <subcellularLocation>
        <location evidence="2">Cytoplasm</location>
    </subcellularLocation>
</comment>
<dbReference type="SUPFAM" id="SSF52058">
    <property type="entry name" value="L domain-like"/>
    <property type="match status" value="1"/>
</dbReference>
<protein>
    <submittedName>
        <fullName evidence="15">OLC1v1005939C3</fullName>
    </submittedName>
</protein>
<dbReference type="GO" id="GO:0009626">
    <property type="term" value="P:plant-type hypersensitive response"/>
    <property type="evidence" value="ECO:0007669"/>
    <property type="project" value="UniProtKB-KW"/>
</dbReference>
<feature type="domain" description="NB-ARC" evidence="12">
    <location>
        <begin position="546"/>
        <end position="711"/>
    </location>
</feature>
<evidence type="ECO:0000259" key="12">
    <source>
        <dbReference type="Pfam" id="PF00931"/>
    </source>
</evidence>
<dbReference type="InterPro" id="IPR042197">
    <property type="entry name" value="Apaf_helical"/>
</dbReference>
<keyword evidence="5" id="KW-0433">Leucine-rich repeat</keyword>
<evidence type="ECO:0000256" key="10">
    <source>
        <dbReference type="ARBA" id="ARBA00022840"/>
    </source>
</evidence>
<dbReference type="Gene3D" id="1.10.8.430">
    <property type="entry name" value="Helical domain of apoptotic protease-activating factors"/>
    <property type="match status" value="1"/>
</dbReference>
<keyword evidence="4" id="KW-0963">Cytoplasm</keyword>
<comment type="similarity">
    <text evidence="3">Belongs to the disease resistance NB-LRR family.</text>
</comment>
<feature type="region of interest" description="Disordered" evidence="11">
    <location>
        <begin position="1258"/>
        <end position="1295"/>
    </location>
</feature>
<dbReference type="Pfam" id="PF23559">
    <property type="entry name" value="WHD_DRP"/>
    <property type="match status" value="1"/>
</dbReference>
<evidence type="ECO:0000256" key="11">
    <source>
        <dbReference type="SAM" id="MobiDB-lite"/>
    </source>
</evidence>
<evidence type="ECO:0000259" key="13">
    <source>
        <dbReference type="Pfam" id="PF12061"/>
    </source>
</evidence>
<evidence type="ECO:0000259" key="14">
    <source>
        <dbReference type="Pfam" id="PF23559"/>
    </source>
</evidence>
<dbReference type="InterPro" id="IPR027417">
    <property type="entry name" value="P-loop_NTPase"/>
</dbReference>
<evidence type="ECO:0000256" key="1">
    <source>
        <dbReference type="ARBA" id="ARBA00002074"/>
    </source>
</evidence>